<dbReference type="PANTHER" id="PTHR45642">
    <property type="entry name" value="GDSL ESTERASE/LIPASE EXL3"/>
    <property type="match status" value="1"/>
</dbReference>
<keyword evidence="2" id="KW-0694">RNA-binding</keyword>
<comment type="similarity">
    <text evidence="1">Belongs to the 'GDSL' lipolytic enzyme family.</text>
</comment>
<dbReference type="EMBL" id="JACGCM010001343">
    <property type="protein sequence ID" value="KAF6156382.1"/>
    <property type="molecule type" value="Genomic_DNA"/>
</dbReference>
<proteinExistence type="inferred from homology"/>
<dbReference type="PANTHER" id="PTHR45642:SF7">
    <property type="entry name" value="GDSL ESTERASE_LIPASE"/>
    <property type="match status" value="1"/>
</dbReference>
<organism evidence="4 5">
    <name type="scientific">Kingdonia uniflora</name>
    <dbReference type="NCBI Taxonomy" id="39325"/>
    <lineage>
        <taxon>Eukaryota</taxon>
        <taxon>Viridiplantae</taxon>
        <taxon>Streptophyta</taxon>
        <taxon>Embryophyta</taxon>
        <taxon>Tracheophyta</taxon>
        <taxon>Spermatophyta</taxon>
        <taxon>Magnoliopsida</taxon>
        <taxon>Ranunculales</taxon>
        <taxon>Circaeasteraceae</taxon>
        <taxon>Kingdonia</taxon>
    </lineage>
</organism>
<feature type="domain" description="RRM" evidence="3">
    <location>
        <begin position="156"/>
        <end position="227"/>
    </location>
</feature>
<dbReference type="SUPFAM" id="SSF54928">
    <property type="entry name" value="RNA-binding domain, RBD"/>
    <property type="match status" value="1"/>
</dbReference>
<dbReference type="Pfam" id="PF00657">
    <property type="entry name" value="Lipase_GDSL"/>
    <property type="match status" value="1"/>
</dbReference>
<evidence type="ECO:0000313" key="5">
    <source>
        <dbReference type="Proteomes" id="UP000541444"/>
    </source>
</evidence>
<dbReference type="InterPro" id="IPR012677">
    <property type="entry name" value="Nucleotide-bd_a/b_plait_sf"/>
</dbReference>
<evidence type="ECO:0000259" key="3">
    <source>
        <dbReference type="PROSITE" id="PS50102"/>
    </source>
</evidence>
<dbReference type="PROSITE" id="PS50102">
    <property type="entry name" value="RRM"/>
    <property type="match status" value="1"/>
</dbReference>
<dbReference type="AlphaFoldDB" id="A0A7J7MNN7"/>
<sequence>MVDGDRNKSLLTLETLSPMGRSSSMGALRESSAMGDSLQTSLLRQLGLQKSSRDFHLKKENLLHGVSFASAASGYEDLIANLTNVLFVLKQLAYLKHYKLALKRIVGQAKAEEIINNAIIVMSMGTNDFIQNYYLEPIRSKEFIVQQYTDYLIKCMTRYIKGSTPVTDEDLRRQFSEFGKIVSVKIPVRKGCGFVQFATKSNAEEALQGINGTTIGKNTVRFSWGRSPVNKQPRSDNGNQWNGGGAYYRGQAYDGSYGYAAPVSQDPNMYTFVI</sequence>
<dbReference type="Gene3D" id="3.40.50.1110">
    <property type="entry name" value="SGNH hydrolase"/>
    <property type="match status" value="1"/>
</dbReference>
<dbReference type="OrthoDB" id="446113at2759"/>
<dbReference type="GO" id="GO:0003723">
    <property type="term" value="F:RNA binding"/>
    <property type="evidence" value="ECO:0007669"/>
    <property type="project" value="UniProtKB-UniRule"/>
</dbReference>
<dbReference type="SMART" id="SM00360">
    <property type="entry name" value="RRM"/>
    <property type="match status" value="1"/>
</dbReference>
<comment type="caution">
    <text evidence="4">The sequence shown here is derived from an EMBL/GenBank/DDBJ whole genome shotgun (WGS) entry which is preliminary data.</text>
</comment>
<dbReference type="InterPro" id="IPR035979">
    <property type="entry name" value="RBD_domain_sf"/>
</dbReference>
<dbReference type="GO" id="GO:0016788">
    <property type="term" value="F:hydrolase activity, acting on ester bonds"/>
    <property type="evidence" value="ECO:0007669"/>
    <property type="project" value="InterPro"/>
</dbReference>
<evidence type="ECO:0000313" key="4">
    <source>
        <dbReference type="EMBL" id="KAF6156382.1"/>
    </source>
</evidence>
<evidence type="ECO:0000256" key="2">
    <source>
        <dbReference type="PROSITE-ProRule" id="PRU00176"/>
    </source>
</evidence>
<dbReference type="InterPro" id="IPR050592">
    <property type="entry name" value="GDSL_lipolytic_enzyme"/>
</dbReference>
<dbReference type="InterPro" id="IPR000504">
    <property type="entry name" value="RRM_dom"/>
</dbReference>
<dbReference type="InterPro" id="IPR001087">
    <property type="entry name" value="GDSL"/>
</dbReference>
<accession>A0A7J7MNN7</accession>
<reference evidence="4 5" key="1">
    <citation type="journal article" date="2020" name="IScience">
        <title>Genome Sequencing of the Endangered Kingdonia uniflora (Circaeasteraceae, Ranunculales) Reveals Potential Mechanisms of Evolutionary Specialization.</title>
        <authorList>
            <person name="Sun Y."/>
            <person name="Deng T."/>
            <person name="Zhang A."/>
            <person name="Moore M.J."/>
            <person name="Landis J.B."/>
            <person name="Lin N."/>
            <person name="Zhang H."/>
            <person name="Zhang X."/>
            <person name="Huang J."/>
            <person name="Zhang X."/>
            <person name="Sun H."/>
            <person name="Wang H."/>
        </authorList>
    </citation>
    <scope>NUCLEOTIDE SEQUENCE [LARGE SCALE GENOMIC DNA]</scope>
    <source>
        <strain evidence="4">TB1705</strain>
        <tissue evidence="4">Leaf</tissue>
    </source>
</reference>
<evidence type="ECO:0000256" key="1">
    <source>
        <dbReference type="ARBA" id="ARBA00008668"/>
    </source>
</evidence>
<dbReference type="Proteomes" id="UP000541444">
    <property type="component" value="Unassembled WGS sequence"/>
</dbReference>
<dbReference type="Pfam" id="PF00076">
    <property type="entry name" value="RRM_1"/>
    <property type="match status" value="1"/>
</dbReference>
<gene>
    <name evidence="4" type="ORF">GIB67_031503</name>
</gene>
<protein>
    <recommendedName>
        <fullName evidence="3">RRM domain-containing protein</fullName>
    </recommendedName>
</protein>
<dbReference type="Gene3D" id="3.30.70.330">
    <property type="match status" value="1"/>
</dbReference>
<dbReference type="InterPro" id="IPR036514">
    <property type="entry name" value="SGNH_hydro_sf"/>
</dbReference>
<name>A0A7J7MNN7_9MAGN</name>
<keyword evidence="5" id="KW-1185">Reference proteome</keyword>